<dbReference type="EMBL" id="JXAK01000033">
    <property type="protein sequence ID" value="KIL39646.1"/>
    <property type="molecule type" value="Genomic_DNA"/>
</dbReference>
<feature type="transmembrane region" description="Helical" evidence="4">
    <location>
        <begin position="188"/>
        <end position="209"/>
    </location>
</feature>
<evidence type="ECO:0000256" key="3">
    <source>
        <dbReference type="PROSITE-ProRule" id="PRU00284"/>
    </source>
</evidence>
<gene>
    <name evidence="6" type="ORF">SD70_18525</name>
</gene>
<dbReference type="PRINTS" id="PR00260">
    <property type="entry name" value="CHEMTRNSDUCR"/>
</dbReference>
<keyword evidence="4" id="KW-0472">Membrane</keyword>
<dbReference type="PANTHER" id="PTHR32089">
    <property type="entry name" value="METHYL-ACCEPTING CHEMOTAXIS PROTEIN MCPB"/>
    <property type="match status" value="1"/>
</dbReference>
<evidence type="ECO:0000259" key="5">
    <source>
        <dbReference type="PROSITE" id="PS50111"/>
    </source>
</evidence>
<feature type="domain" description="Methyl-accepting transducer" evidence="5">
    <location>
        <begin position="222"/>
        <end position="465"/>
    </location>
</feature>
<dbReference type="Pfam" id="PF12729">
    <property type="entry name" value="4HB_MCP_1"/>
    <property type="match status" value="1"/>
</dbReference>
<dbReference type="Pfam" id="PF00015">
    <property type="entry name" value="MCPsignal"/>
    <property type="match status" value="1"/>
</dbReference>
<feature type="transmembrane region" description="Helical" evidence="4">
    <location>
        <begin position="12"/>
        <end position="34"/>
    </location>
</feature>
<dbReference type="InterPro" id="IPR024478">
    <property type="entry name" value="HlyB_4HB_MCP"/>
</dbReference>
<evidence type="ECO:0000256" key="2">
    <source>
        <dbReference type="ARBA" id="ARBA00029447"/>
    </source>
</evidence>
<keyword evidence="7" id="KW-1185">Reference proteome</keyword>
<comment type="similarity">
    <text evidence="2">Belongs to the methyl-accepting chemotaxis (MCP) protein family.</text>
</comment>
<protein>
    <recommendedName>
        <fullName evidence="5">Methyl-accepting transducer domain-containing protein</fullName>
    </recommendedName>
</protein>
<dbReference type="Gene3D" id="1.10.287.950">
    <property type="entry name" value="Methyl-accepting chemotaxis protein"/>
    <property type="match status" value="1"/>
</dbReference>
<dbReference type="InterPro" id="IPR004089">
    <property type="entry name" value="MCPsignal_dom"/>
</dbReference>
<dbReference type="SUPFAM" id="SSF58104">
    <property type="entry name" value="Methyl-accepting chemotaxis protein (MCP) signaling domain"/>
    <property type="match status" value="1"/>
</dbReference>
<sequence>MLRGNGSMRLKTKLVSVLAALVGFILFIGIYGYVNNLQTQKSYDAILDKQEYRFYLKSIQFRLAGLSNDERGYLLQGDQSYLQEIKNKTADVDSFLKSIQQLNGLNKEELQTADKVSKNFAVFSAASKKVIDAYGSGDRDGAIKLHFGEERDARKELDPIVADSLDKLDKQIDATTDSIHSKASRDNFIIFTVIAICFVISVAFALIMLRALKTVVQAVYDSSQNLSAAAQEISASTEEIASGATAQATAAQNMTELIKEMSTAINTVAESAEFAADYANKTVQIAHEGGQTVRNSINGMDQVNKQMSHLEEDSRKIGEIIEVISDIADQTNLLALNAAIEAARAGEQGRGFAVVADEVRKLAERSGEATKQISAIIKGMQKNTEQSVRAVVEGVALSQETGKAFERIVSQLTETAGKVVEIAAASEEQAAQSNEVLISVESIAAVAEQTAASVEETASTSQSLAQMAETLNQSIAKI</sequence>
<evidence type="ECO:0000256" key="4">
    <source>
        <dbReference type="SAM" id="Phobius"/>
    </source>
</evidence>
<name>A0ABR5AF21_9BACL</name>
<dbReference type="PROSITE" id="PS50111">
    <property type="entry name" value="CHEMOTAXIS_TRANSDUC_2"/>
    <property type="match status" value="1"/>
</dbReference>
<dbReference type="Proteomes" id="UP000031967">
    <property type="component" value="Unassembled WGS sequence"/>
</dbReference>
<evidence type="ECO:0000256" key="1">
    <source>
        <dbReference type="ARBA" id="ARBA00023224"/>
    </source>
</evidence>
<keyword evidence="4" id="KW-0812">Transmembrane</keyword>
<dbReference type="CDD" id="cd11386">
    <property type="entry name" value="MCP_signal"/>
    <property type="match status" value="1"/>
</dbReference>
<proteinExistence type="inferred from homology"/>
<evidence type="ECO:0000313" key="7">
    <source>
        <dbReference type="Proteomes" id="UP000031967"/>
    </source>
</evidence>
<comment type="caution">
    <text evidence="6">The sequence shown here is derived from an EMBL/GenBank/DDBJ whole genome shotgun (WGS) entry which is preliminary data.</text>
</comment>
<dbReference type="InterPro" id="IPR004090">
    <property type="entry name" value="Chemotax_Me-accpt_rcpt"/>
</dbReference>
<keyword evidence="4" id="KW-1133">Transmembrane helix</keyword>
<evidence type="ECO:0000313" key="6">
    <source>
        <dbReference type="EMBL" id="KIL39646.1"/>
    </source>
</evidence>
<accession>A0ABR5AF21</accession>
<dbReference type="PANTHER" id="PTHR32089:SF112">
    <property type="entry name" value="LYSOZYME-LIKE PROTEIN-RELATED"/>
    <property type="match status" value="1"/>
</dbReference>
<organism evidence="6 7">
    <name type="scientific">Gordoniibacillus kamchatkensis</name>
    <dbReference type="NCBI Taxonomy" id="1590651"/>
    <lineage>
        <taxon>Bacteria</taxon>
        <taxon>Bacillati</taxon>
        <taxon>Bacillota</taxon>
        <taxon>Bacilli</taxon>
        <taxon>Bacillales</taxon>
        <taxon>Paenibacillaceae</taxon>
        <taxon>Gordoniibacillus</taxon>
    </lineage>
</organism>
<reference evidence="6 7" key="1">
    <citation type="submission" date="2014-12" db="EMBL/GenBank/DDBJ databases">
        <title>Draft genome sequence of Paenibacillus kamchatkensis strain B-2647.</title>
        <authorList>
            <person name="Karlyshev A.V."/>
            <person name="Kudryashova E.B."/>
        </authorList>
    </citation>
    <scope>NUCLEOTIDE SEQUENCE [LARGE SCALE GENOMIC DNA]</scope>
    <source>
        <strain evidence="6 7">VKM B-2647</strain>
    </source>
</reference>
<keyword evidence="1 3" id="KW-0807">Transducer</keyword>
<dbReference type="SMART" id="SM00283">
    <property type="entry name" value="MA"/>
    <property type="match status" value="1"/>
</dbReference>